<protein>
    <recommendedName>
        <fullName evidence="5">DNA-directed RNA polymerase</fullName>
    </recommendedName>
</protein>
<organism evidence="4">
    <name type="scientific">viral metagenome</name>
    <dbReference type="NCBI Taxonomy" id="1070528"/>
    <lineage>
        <taxon>unclassified sequences</taxon>
        <taxon>metagenomes</taxon>
        <taxon>organismal metagenomes</taxon>
    </lineage>
</organism>
<keyword evidence="2" id="KW-0804">Transcription</keyword>
<dbReference type="Gene3D" id="3.30.1490.120">
    <property type="entry name" value="RNA polymerase Rpb7-like, N-terminal domain"/>
    <property type="match status" value="1"/>
</dbReference>
<dbReference type="InterPro" id="IPR036898">
    <property type="entry name" value="RNA_pol_Rpb7-like_N_sf"/>
</dbReference>
<keyword evidence="1" id="KW-0240">DNA-directed RNA polymerase</keyword>
<accession>A0A6C0AIT0</accession>
<proteinExistence type="predicted"/>
<dbReference type="EMBL" id="MN740642">
    <property type="protein sequence ID" value="QHS79363.1"/>
    <property type="molecule type" value="Genomic_DNA"/>
</dbReference>
<evidence type="ECO:0000313" key="4">
    <source>
        <dbReference type="EMBL" id="QHS79363.1"/>
    </source>
</evidence>
<dbReference type="GO" id="GO:0000428">
    <property type="term" value="C:DNA-directed RNA polymerase complex"/>
    <property type="evidence" value="ECO:0007669"/>
    <property type="project" value="UniProtKB-KW"/>
</dbReference>
<sequence>MDPLFERRELEKKVHIDSKFLQRNMQASILAQLKMNYEGICSAEGFIERNSISLLTYSLGRANYTKGGMDYDVKFQADVCMPHPGQKLRAQVTVRSKVGIHAETPPIKILIPRDLYFGNEDFTKIEEGQDIDFEVVGAQFKQKDTEIIVVGKLLGTAPENGVPEPQLITEATPDIVIPMMGAEVEGEKKVVVQAAEPEKKKRRLKKGGDEGVTFATLPPPPA</sequence>
<name>A0A6C0AIT0_9ZZZZ</name>
<evidence type="ECO:0000256" key="2">
    <source>
        <dbReference type="ARBA" id="ARBA00023163"/>
    </source>
</evidence>
<evidence type="ECO:0000256" key="1">
    <source>
        <dbReference type="ARBA" id="ARBA00022478"/>
    </source>
</evidence>
<evidence type="ECO:0008006" key="5">
    <source>
        <dbReference type="Google" id="ProtNLM"/>
    </source>
</evidence>
<reference evidence="4" key="1">
    <citation type="journal article" date="2020" name="Nature">
        <title>Giant virus diversity and host interactions through global metagenomics.</title>
        <authorList>
            <person name="Schulz F."/>
            <person name="Roux S."/>
            <person name="Paez-Espino D."/>
            <person name="Jungbluth S."/>
            <person name="Walsh D.A."/>
            <person name="Denef V.J."/>
            <person name="McMahon K.D."/>
            <person name="Konstantinidis K.T."/>
            <person name="Eloe-Fadrosh E.A."/>
            <person name="Kyrpides N.C."/>
            <person name="Woyke T."/>
        </authorList>
    </citation>
    <scope>NUCLEOTIDE SEQUENCE</scope>
    <source>
        <strain evidence="4">GVMAG-S-1035237-23</strain>
    </source>
</reference>
<evidence type="ECO:0000256" key="3">
    <source>
        <dbReference type="SAM" id="MobiDB-lite"/>
    </source>
</evidence>
<dbReference type="AlphaFoldDB" id="A0A6C0AIT0"/>
<feature type="region of interest" description="Disordered" evidence="3">
    <location>
        <begin position="196"/>
        <end position="222"/>
    </location>
</feature>